<reference evidence="6" key="1">
    <citation type="journal article" date="2013" name="Nat. Commun.">
        <title>Whole-genome sequencing of Oryza brachyantha reveals mechanisms underlying Oryza genome evolution.</title>
        <authorList>
            <person name="Chen J."/>
            <person name="Huang Q."/>
            <person name="Gao D."/>
            <person name="Wang J."/>
            <person name="Lang Y."/>
            <person name="Liu T."/>
            <person name="Li B."/>
            <person name="Bai Z."/>
            <person name="Luis Goicoechea J."/>
            <person name="Liang C."/>
            <person name="Chen C."/>
            <person name="Zhang W."/>
            <person name="Sun S."/>
            <person name="Liao Y."/>
            <person name="Zhang X."/>
            <person name="Yang L."/>
            <person name="Song C."/>
            <person name="Wang M."/>
            <person name="Shi J."/>
            <person name="Liu G."/>
            <person name="Liu J."/>
            <person name="Zhou H."/>
            <person name="Zhou W."/>
            <person name="Yu Q."/>
            <person name="An N."/>
            <person name="Chen Y."/>
            <person name="Cai Q."/>
            <person name="Wang B."/>
            <person name="Liu B."/>
            <person name="Min J."/>
            <person name="Huang Y."/>
            <person name="Wu H."/>
            <person name="Li Z."/>
            <person name="Zhang Y."/>
            <person name="Yin Y."/>
            <person name="Song W."/>
            <person name="Jiang J."/>
            <person name="Jackson S.A."/>
            <person name="Wing R.A."/>
            <person name="Wang J."/>
            <person name="Chen M."/>
        </authorList>
    </citation>
    <scope>NUCLEOTIDE SEQUENCE [LARGE SCALE GENOMIC DNA]</scope>
    <source>
        <strain evidence="6">cv. IRGC 101232</strain>
    </source>
</reference>
<dbReference type="eggNOG" id="KOG0434">
    <property type="taxonomic scope" value="Eukaryota"/>
</dbReference>
<dbReference type="Proteomes" id="UP000006038">
    <property type="component" value="Chromosome 12"/>
</dbReference>
<dbReference type="HOGENOM" id="CLU_2516247_0_0_1"/>
<dbReference type="GO" id="GO:0002161">
    <property type="term" value="F:aminoacyl-tRNA deacylase activity"/>
    <property type="evidence" value="ECO:0007669"/>
    <property type="project" value="InterPro"/>
</dbReference>
<dbReference type="Gene3D" id="3.90.740.10">
    <property type="entry name" value="Valyl/Leucyl/Isoleucyl-tRNA synthetase, editing domain"/>
    <property type="match status" value="1"/>
</dbReference>
<name>J3NCW4_ORYBR</name>
<dbReference type="InterPro" id="IPR009008">
    <property type="entry name" value="Val/Leu/Ile-tRNA-synth_edit"/>
</dbReference>
<keyword evidence="3" id="KW-0067">ATP-binding</keyword>
<keyword evidence="5" id="KW-0030">Aminoacyl-tRNA synthetase</keyword>
<dbReference type="InterPro" id="IPR023586">
    <property type="entry name" value="Ile-tRNA-ligase_type2"/>
</dbReference>
<dbReference type="GO" id="GO:0004822">
    <property type="term" value="F:isoleucine-tRNA ligase activity"/>
    <property type="evidence" value="ECO:0007669"/>
    <property type="project" value="InterPro"/>
</dbReference>
<keyword evidence="2" id="KW-0547">Nucleotide-binding</keyword>
<evidence type="ECO:0000313" key="7">
    <source>
        <dbReference type="Proteomes" id="UP000006038"/>
    </source>
</evidence>
<keyword evidence="4" id="KW-0648">Protein biosynthesis</keyword>
<evidence type="ECO:0000256" key="3">
    <source>
        <dbReference type="ARBA" id="ARBA00022840"/>
    </source>
</evidence>
<organism evidence="6">
    <name type="scientific">Oryza brachyantha</name>
    <name type="common">malo sina</name>
    <dbReference type="NCBI Taxonomy" id="4533"/>
    <lineage>
        <taxon>Eukaryota</taxon>
        <taxon>Viridiplantae</taxon>
        <taxon>Streptophyta</taxon>
        <taxon>Embryophyta</taxon>
        <taxon>Tracheophyta</taxon>
        <taxon>Spermatophyta</taxon>
        <taxon>Magnoliopsida</taxon>
        <taxon>Liliopsida</taxon>
        <taxon>Poales</taxon>
        <taxon>Poaceae</taxon>
        <taxon>BOP clade</taxon>
        <taxon>Oryzoideae</taxon>
        <taxon>Oryzeae</taxon>
        <taxon>Oryzinae</taxon>
        <taxon>Oryza</taxon>
    </lineage>
</organism>
<sequence length="85" mass="9252">MYNDDSSLIVTKTALSNFEAALDYRNVPDLAVMLSFPIVGGVDNAALVAWTTTPWTFPSNLALCVNANLVYAKAFKYTTNIELSS</sequence>
<reference evidence="6" key="2">
    <citation type="submission" date="2013-04" db="UniProtKB">
        <authorList>
            <consortium name="EnsemblPlants"/>
        </authorList>
    </citation>
    <scope>IDENTIFICATION</scope>
</reference>
<dbReference type="Gramene" id="OB12G18220.1">
    <property type="protein sequence ID" value="OB12G18220.1"/>
    <property type="gene ID" value="OB12G18220"/>
</dbReference>
<keyword evidence="7" id="KW-1185">Reference proteome</keyword>
<dbReference type="GO" id="GO:0006428">
    <property type="term" value="P:isoleucyl-tRNA aminoacylation"/>
    <property type="evidence" value="ECO:0007669"/>
    <property type="project" value="TreeGrafter"/>
</dbReference>
<evidence type="ECO:0000256" key="5">
    <source>
        <dbReference type="ARBA" id="ARBA00023146"/>
    </source>
</evidence>
<evidence type="ECO:0000256" key="1">
    <source>
        <dbReference type="ARBA" id="ARBA00022598"/>
    </source>
</evidence>
<dbReference type="AlphaFoldDB" id="J3NCW4"/>
<dbReference type="EnsemblPlants" id="OB12G18220.1">
    <property type="protein sequence ID" value="OB12G18220.1"/>
    <property type="gene ID" value="OB12G18220"/>
</dbReference>
<dbReference type="SUPFAM" id="SSF50677">
    <property type="entry name" value="ValRS/IleRS/LeuRS editing domain"/>
    <property type="match status" value="1"/>
</dbReference>
<dbReference type="PANTHER" id="PTHR42780">
    <property type="entry name" value="SOLEUCYL-TRNA SYNTHETASE"/>
    <property type="match status" value="1"/>
</dbReference>
<accession>J3NCW4</accession>
<evidence type="ECO:0000256" key="2">
    <source>
        <dbReference type="ARBA" id="ARBA00022741"/>
    </source>
</evidence>
<protein>
    <submittedName>
        <fullName evidence="6">Uncharacterized protein</fullName>
    </submittedName>
</protein>
<evidence type="ECO:0000313" key="6">
    <source>
        <dbReference type="EnsemblPlants" id="OB12G18220.1"/>
    </source>
</evidence>
<proteinExistence type="predicted"/>
<keyword evidence="1" id="KW-0436">Ligase</keyword>
<dbReference type="STRING" id="4533.J3NCW4"/>
<dbReference type="GO" id="GO:0005524">
    <property type="term" value="F:ATP binding"/>
    <property type="evidence" value="ECO:0007669"/>
    <property type="project" value="UniProtKB-KW"/>
</dbReference>
<dbReference type="PANTHER" id="PTHR42780:SF1">
    <property type="entry name" value="ISOLEUCINE--TRNA LIGASE, CYTOPLASMIC"/>
    <property type="match status" value="1"/>
</dbReference>
<evidence type="ECO:0000256" key="4">
    <source>
        <dbReference type="ARBA" id="ARBA00022917"/>
    </source>
</evidence>